<keyword evidence="2" id="KW-1133">Transmembrane helix</keyword>
<organism evidence="4">
    <name type="scientific">Aureococcus anophagefferens</name>
    <name type="common">Harmful bloom alga</name>
    <dbReference type="NCBI Taxonomy" id="44056"/>
    <lineage>
        <taxon>Eukaryota</taxon>
        <taxon>Sar</taxon>
        <taxon>Stramenopiles</taxon>
        <taxon>Ochrophyta</taxon>
        <taxon>Pelagophyceae</taxon>
        <taxon>Pelagomonadales</taxon>
        <taxon>Pelagomonadaceae</taxon>
        <taxon>Aureococcus</taxon>
    </lineage>
</organism>
<evidence type="ECO:0000313" key="3">
    <source>
        <dbReference type="EMBL" id="EGB12747.1"/>
    </source>
</evidence>
<protein>
    <submittedName>
        <fullName evidence="3">Uncharacterized protein</fullName>
    </submittedName>
</protein>
<evidence type="ECO:0000313" key="4">
    <source>
        <dbReference type="Proteomes" id="UP000002729"/>
    </source>
</evidence>
<dbReference type="AlphaFoldDB" id="F0XWC0"/>
<dbReference type="RefSeq" id="XP_009032395.1">
    <property type="nucleotide sequence ID" value="XM_009034147.1"/>
</dbReference>
<dbReference type="InParanoid" id="F0XWC0"/>
<feature type="transmembrane region" description="Helical" evidence="2">
    <location>
        <begin position="307"/>
        <end position="327"/>
    </location>
</feature>
<proteinExistence type="predicted"/>
<evidence type="ECO:0000256" key="2">
    <source>
        <dbReference type="SAM" id="Phobius"/>
    </source>
</evidence>
<keyword evidence="2" id="KW-0472">Membrane</keyword>
<reference evidence="3 4" key="1">
    <citation type="journal article" date="2011" name="Proc. Natl. Acad. Sci. U.S.A.">
        <title>Niche of harmful alga Aureococcus anophagefferens revealed through ecogenomics.</title>
        <authorList>
            <person name="Gobler C.J."/>
            <person name="Berry D.L."/>
            <person name="Dyhrman S.T."/>
            <person name="Wilhelm S.W."/>
            <person name="Salamov A."/>
            <person name="Lobanov A.V."/>
            <person name="Zhang Y."/>
            <person name="Collier J.L."/>
            <person name="Wurch L.L."/>
            <person name="Kustka A.B."/>
            <person name="Dill B.D."/>
            <person name="Shah M."/>
            <person name="VerBerkmoes N.C."/>
            <person name="Kuo A."/>
            <person name="Terry A."/>
            <person name="Pangilinan J."/>
            <person name="Lindquist E.A."/>
            <person name="Lucas S."/>
            <person name="Paulsen I.T."/>
            <person name="Hattenrath-Lehmann T.K."/>
            <person name="Talmage S.C."/>
            <person name="Walker E.A."/>
            <person name="Koch F."/>
            <person name="Burson A.M."/>
            <person name="Marcoval M.A."/>
            <person name="Tang Y.Z."/>
            <person name="Lecleir G.R."/>
            <person name="Coyne K.J."/>
            <person name="Berg G.M."/>
            <person name="Bertrand E.M."/>
            <person name="Saito M.A."/>
            <person name="Gladyshev V.N."/>
            <person name="Grigoriev I.V."/>
        </authorList>
    </citation>
    <scope>NUCLEOTIDE SEQUENCE [LARGE SCALE GENOMIC DNA]</scope>
    <source>
        <strain evidence="4">CCMP 1984</strain>
    </source>
</reference>
<keyword evidence="4" id="KW-1185">Reference proteome</keyword>
<keyword evidence="2" id="KW-0812">Transmembrane</keyword>
<feature type="region of interest" description="Disordered" evidence="1">
    <location>
        <begin position="252"/>
        <end position="298"/>
    </location>
</feature>
<evidence type="ECO:0000256" key="1">
    <source>
        <dbReference type="SAM" id="MobiDB-lite"/>
    </source>
</evidence>
<accession>F0XWC0</accession>
<dbReference type="KEGG" id="aaf:AURANDRAFT_60787"/>
<feature type="compositionally biased region" description="Low complexity" evidence="1">
    <location>
        <begin position="252"/>
        <end position="295"/>
    </location>
</feature>
<sequence length="377" mass="40061">MPSIPRSFGLLVLSRVVVPRPPDWQDKPPPPACAPRACSAEARGGWECGVVMAVDNTYWNTVNAFGRYARDYIPMYEADLDRMGIRHLPVGSGCPLFKRPFGSDDEPAFLTRLKCVSDPEPDTNDGYCNWEQAHYDSTLSVSDEAVARGCADAEIDYIYTVDMDSVEANWGYCDGTSDEICVPCAPSEAEPAPSCDAVADPCEELFGATFAVGDAVCWDNSECKRARGNEDWCGRVADGKRCVWTSEATAAPTPGSAVAAPTSAPARAPTRAPTSTLATGATTAASEPTTTAAAADGDDGDALTASASLYVLGACILLVGVAIGVGLSRRLKSRRRHIDAHCVELADVATRVDPPMAEIVSVNPFGEKEELIMQAHC</sequence>
<gene>
    <name evidence="3" type="ORF">AURANDRAFT_60787</name>
</gene>
<dbReference type="Proteomes" id="UP000002729">
    <property type="component" value="Unassembled WGS sequence"/>
</dbReference>
<dbReference type="GeneID" id="20223166"/>
<dbReference type="EMBL" id="GL833120">
    <property type="protein sequence ID" value="EGB12747.1"/>
    <property type="molecule type" value="Genomic_DNA"/>
</dbReference>
<name>F0XWC0_AURAN</name>